<evidence type="ECO:0000259" key="1">
    <source>
        <dbReference type="Pfam" id="PF13519"/>
    </source>
</evidence>
<dbReference type="EMBL" id="CP121196">
    <property type="protein sequence ID" value="XBH20073.1"/>
    <property type="molecule type" value="Genomic_DNA"/>
</dbReference>
<gene>
    <name evidence="2" type="ORF">P8935_12295</name>
</gene>
<feature type="domain" description="VWFA" evidence="1">
    <location>
        <begin position="222"/>
        <end position="320"/>
    </location>
</feature>
<dbReference type="InterPro" id="IPR002035">
    <property type="entry name" value="VWF_A"/>
</dbReference>
<proteinExistence type="predicted"/>
<dbReference type="CDD" id="cd00198">
    <property type="entry name" value="vWFA"/>
    <property type="match status" value="1"/>
</dbReference>
<organism evidence="2">
    <name type="scientific">Telmatobacter sp. DSM 110680</name>
    <dbReference type="NCBI Taxonomy" id="3036704"/>
    <lineage>
        <taxon>Bacteria</taxon>
        <taxon>Pseudomonadati</taxon>
        <taxon>Acidobacteriota</taxon>
        <taxon>Terriglobia</taxon>
        <taxon>Terriglobales</taxon>
        <taxon>Acidobacteriaceae</taxon>
        <taxon>Telmatobacter</taxon>
    </lineage>
</organism>
<protein>
    <submittedName>
        <fullName evidence="2">VWA domain-containing protein</fullName>
    </submittedName>
</protein>
<dbReference type="RefSeq" id="WP_348265298.1">
    <property type="nucleotide sequence ID" value="NZ_CP121196.1"/>
</dbReference>
<dbReference type="InterPro" id="IPR036465">
    <property type="entry name" value="vWFA_dom_sf"/>
</dbReference>
<name>A0AAU7DS61_9BACT</name>
<reference evidence="2" key="1">
    <citation type="submission" date="2023-03" db="EMBL/GenBank/DDBJ databases">
        <title>Edaphobacter sp.</title>
        <authorList>
            <person name="Huber K.J."/>
            <person name="Papendorf J."/>
            <person name="Pilke C."/>
            <person name="Bunk B."/>
            <person name="Sproeer C."/>
            <person name="Pester M."/>
        </authorList>
    </citation>
    <scope>NUCLEOTIDE SEQUENCE</scope>
    <source>
        <strain evidence="2">DSM 110680</strain>
    </source>
</reference>
<dbReference type="AlphaFoldDB" id="A0AAU7DS61"/>
<evidence type="ECO:0000313" key="2">
    <source>
        <dbReference type="EMBL" id="XBH20073.1"/>
    </source>
</evidence>
<dbReference type="Gene3D" id="3.40.50.410">
    <property type="entry name" value="von Willebrand factor, type A domain"/>
    <property type="match status" value="1"/>
</dbReference>
<dbReference type="SUPFAM" id="SSF53300">
    <property type="entry name" value="vWA-like"/>
    <property type="match status" value="1"/>
</dbReference>
<dbReference type="Pfam" id="PF13519">
    <property type="entry name" value="VWA_2"/>
    <property type="match status" value="1"/>
</dbReference>
<accession>A0AAU7DS61</accession>
<sequence>MKRVRYTKFTGDLASEMDIEDLLKALSDYLLDSGFRDPYLRFQDMDHTLDDLREALRQLLESGDMFDDRIRQQLEQMGERGKIDELIDKLIQRMEQENYISYSQNMSPTQMSKMMGEAGNIQGEVKFEVTDKSLDFLGFKTLRDLLGSLGKSNFGRHDTRHWATGIEAHGASQRYEFGDTLNLDTTTTLKSAISREGIGLPLNLEYDDLHVHQCEYQSSCATVVMLDCSHSMILYGEDRFTPAKKVAMALSHLIRTQYPGDSLSLVLFHDSAEELPVSQLARVKVGPYYTNTREGLRVAQRILARQRKDMKQIVMITDGKPSALTLPDGRIYKNAYGLDPLVVSETLEEVARCKRSNIMINTFMLASDLGLVQFVHKVSEMCRGKAYFTTPDTLGEYLLMDYMNRKSKTVH</sequence>